<dbReference type="EMBL" id="FZMO01000184">
    <property type="protein sequence ID" value="SNQ48636.1"/>
    <property type="molecule type" value="Genomic_DNA"/>
</dbReference>
<dbReference type="AlphaFoldDB" id="A0A2I2KSM6"/>
<dbReference type="Proteomes" id="UP000234331">
    <property type="component" value="Unassembled WGS sequence"/>
</dbReference>
<evidence type="ECO:0000313" key="4">
    <source>
        <dbReference type="Proteomes" id="UP000234331"/>
    </source>
</evidence>
<keyword evidence="2" id="KW-1133">Transmembrane helix</keyword>
<reference evidence="3 4" key="1">
    <citation type="submission" date="2017-06" db="EMBL/GenBank/DDBJ databases">
        <authorList>
            <person name="Kim H.J."/>
            <person name="Triplett B.A."/>
        </authorList>
    </citation>
    <scope>NUCLEOTIDE SEQUENCE [LARGE SCALE GENOMIC DNA]</scope>
    <source>
        <strain evidence="3">FRACA_ARgP5</strain>
    </source>
</reference>
<organism evidence="3 4">
    <name type="scientific">Frankia canadensis</name>
    <dbReference type="NCBI Taxonomy" id="1836972"/>
    <lineage>
        <taxon>Bacteria</taxon>
        <taxon>Bacillati</taxon>
        <taxon>Actinomycetota</taxon>
        <taxon>Actinomycetes</taxon>
        <taxon>Frankiales</taxon>
        <taxon>Frankiaceae</taxon>
        <taxon>Frankia</taxon>
    </lineage>
</organism>
<sequence>MLVPRRRAPNGPVRRPPLSADLTVVVLTHATTIVARATLLSVTMITICVGVGGVPAVVAALVPTVMAPLTLALPAAIRDVQRRGDGAGGGGRRGAVRCGRCGDPPSPRPSDGSRPIPG</sequence>
<evidence type="ECO:0000256" key="1">
    <source>
        <dbReference type="SAM" id="MobiDB-lite"/>
    </source>
</evidence>
<feature type="transmembrane region" description="Helical" evidence="2">
    <location>
        <begin position="44"/>
        <end position="73"/>
    </location>
</feature>
<proteinExistence type="predicted"/>
<name>A0A2I2KSM6_9ACTN</name>
<keyword evidence="2" id="KW-0472">Membrane</keyword>
<keyword evidence="2" id="KW-0812">Transmembrane</keyword>
<evidence type="ECO:0000313" key="3">
    <source>
        <dbReference type="EMBL" id="SNQ48636.1"/>
    </source>
</evidence>
<protein>
    <submittedName>
        <fullName evidence="3">Uncharacterized protein</fullName>
    </submittedName>
</protein>
<feature type="region of interest" description="Disordered" evidence="1">
    <location>
        <begin position="80"/>
        <end position="118"/>
    </location>
</feature>
<keyword evidence="4" id="KW-1185">Reference proteome</keyword>
<accession>A0A2I2KSM6</accession>
<feature type="compositionally biased region" description="Low complexity" evidence="1">
    <location>
        <begin position="96"/>
        <end position="118"/>
    </location>
</feature>
<evidence type="ECO:0000256" key="2">
    <source>
        <dbReference type="SAM" id="Phobius"/>
    </source>
</evidence>
<gene>
    <name evidence="3" type="ORF">FRACA_2640002</name>
</gene>